<reference evidence="4 6" key="1">
    <citation type="submission" date="2017-08" db="EMBL/GenBank/DDBJ databases">
        <title>Meningococcal Conjunctivitis and Endemic Carriage at a Military Recruit Training Center.</title>
        <authorList>
            <person name="Bobb A.J."/>
            <person name="Galac M.R."/>
            <person name="Snesrud E."/>
            <person name="Clagett C.D."/>
        </authorList>
    </citation>
    <scope>NUCLEOTIDE SEQUENCE [LARGE SCALE GENOMIC DNA]</scope>
    <source>
        <strain evidence="4 6">MRSN431200</strain>
    </source>
</reference>
<evidence type="ECO:0000256" key="2">
    <source>
        <dbReference type="SAM" id="Phobius"/>
    </source>
</evidence>
<dbReference type="Proteomes" id="UP000260504">
    <property type="component" value="Unassembled WGS sequence"/>
</dbReference>
<protein>
    <submittedName>
        <fullName evidence="5">Phage tail protein</fullName>
    </submittedName>
</protein>
<evidence type="ECO:0000256" key="1">
    <source>
        <dbReference type="SAM" id="MobiDB-lite"/>
    </source>
</evidence>
<dbReference type="Proteomes" id="UP000283666">
    <property type="component" value="Unassembled WGS sequence"/>
</dbReference>
<keyword evidence="2" id="KW-0472">Membrane</keyword>
<dbReference type="EMBL" id="NWZY01000010">
    <property type="protein sequence ID" value="RQK79229.1"/>
    <property type="molecule type" value="Genomic_DNA"/>
</dbReference>
<evidence type="ECO:0000313" key="4">
    <source>
        <dbReference type="EMBL" id="RGB18688.1"/>
    </source>
</evidence>
<feature type="transmembrane region" description="Helical" evidence="2">
    <location>
        <begin position="433"/>
        <end position="456"/>
    </location>
</feature>
<evidence type="ECO:0000313" key="7">
    <source>
        <dbReference type="Proteomes" id="UP000283666"/>
    </source>
</evidence>
<organism evidence="5 7">
    <name type="scientific">Neisseria meningitidis</name>
    <dbReference type="NCBI Taxonomy" id="487"/>
    <lineage>
        <taxon>Bacteria</taxon>
        <taxon>Pseudomonadati</taxon>
        <taxon>Pseudomonadota</taxon>
        <taxon>Betaproteobacteria</taxon>
        <taxon>Neisseriales</taxon>
        <taxon>Neisseriaceae</taxon>
        <taxon>Neisseria</taxon>
    </lineage>
</organism>
<evidence type="ECO:0000313" key="5">
    <source>
        <dbReference type="EMBL" id="RQK79229.1"/>
    </source>
</evidence>
<evidence type="ECO:0000259" key="3">
    <source>
        <dbReference type="Pfam" id="PF20155"/>
    </source>
</evidence>
<name>A0A425B3Y4_NEIME</name>
<keyword evidence="2" id="KW-0812">Transmembrane</keyword>
<feature type="compositionally biased region" description="Gly residues" evidence="1">
    <location>
        <begin position="580"/>
        <end position="595"/>
    </location>
</feature>
<feature type="region of interest" description="Disordered" evidence="1">
    <location>
        <begin position="560"/>
        <end position="601"/>
    </location>
</feature>
<dbReference type="Pfam" id="PF20155">
    <property type="entry name" value="TMP_3"/>
    <property type="match status" value="1"/>
</dbReference>
<dbReference type="AlphaFoldDB" id="A0A425B3Y4"/>
<dbReference type="InterPro" id="IPR013491">
    <property type="entry name" value="Tape_meas_N"/>
</dbReference>
<feature type="compositionally biased region" description="Basic and acidic residues" evidence="1">
    <location>
        <begin position="560"/>
        <end position="569"/>
    </location>
</feature>
<reference evidence="5 7" key="2">
    <citation type="submission" date="2017-09" db="EMBL/GenBank/DDBJ databases">
        <title>Phenotypic and genotypic characterization of Colombian isolates of Neisseria meningitidis recovered from invasive disease.</title>
        <authorList>
            <person name="Duarte C."/>
            <person name="Gabastou J.M."/>
            <person name="Moreno J."/>
        </authorList>
    </citation>
    <scope>NUCLEOTIDE SEQUENCE [LARGE SCALE GENOMIC DNA]</scope>
    <source>
        <strain evidence="5 7">INS-Nm1012</strain>
    </source>
</reference>
<feature type="domain" description="Tape measure protein N-terminal" evidence="3">
    <location>
        <begin position="109"/>
        <end position="298"/>
    </location>
</feature>
<evidence type="ECO:0000313" key="6">
    <source>
        <dbReference type="Proteomes" id="UP000260504"/>
    </source>
</evidence>
<sequence length="1018" mass="108692">MSDLEAKVRITVENHTKHGFDSAAADVDKAAEKIRGSGDNAAKGFKSAIGNMNETMRSFKVNMKSGFEAVGNQAQQAADKVKTEVDKIGSGLSGLTGLLAGLASVGFAKSMLDTADAVQSINSQIRQVVSSETEYLAVQRQLLDTANRTRASLESTASLYVSTSRALKDYGYTQQEILKFTEATNNAMTIGGVGAQQQAAALMQLSQALGSGVLQGDEFKSIAEAAPILLDTIAEYMGKSRAEIKKLGSEGQLTADVIFKAISGASEKFGEQATKMPMTMGQALTVFSNNWQSMVSKLLNDSGTMSGIAAVIKLIADNLNLVVPIVAGFAAAIAAAVAPTLALNLALLANPFGIIAVAIGTVIGLIAKFGDEIDVFGGGWSNLSDVIRAVWQIITETIGEAVGTVKSWFDGLTGWLNESVGGWSSLFGRVMSVISSAIGAYVNVYINIFATGWMLIKEAANDMPQFFANLGKLIGNAFLSAIEWMINKAVGMINSMIDFANAALSMVGGSGIKKLDGVDLKRMDDGGLGKRITDSMTKDRAGAMANAIRERAADIHEADALKGRGDGGHPKPAQKKTGANQGGGKGGKSRSGGSGAAKDPMQAWEEEIKAQKLAHREMQRETLTHQEWDLAREAEYWRAKLATVDFNGKTGKEIRTKILALEDQLSKQSTEAKMNQVAEWEKLDKHKLEMEKDAADQALADGRISQLERLDMEIEFENRRYQIAYDALQERIALAEQDPTYSQTAIDKLKAQMGELGQGHERTQAKNEGKRENQRRKDAPNVMEMLQDGGKNVWQQAQQQMSQAFTAMLTRAQSFRQAMGGVFSSIRQTFVQEMVSKPLAALVGRFAKEGAMWLANGTRQIAAQTATSAAVTGIKKVETTENVGMNAIQAAAEAFKAMAGIPYVGPILAVGAAAAAMAAVYGLMSGMGGGGSSTSTTTTRIPSAAGGWDIPAGINPLTQLHENEMVLPAEHAQTIREMAGQQGGSDSTIIINSTGGDFIHKNDLAKLLKQMKRDFKFV</sequence>
<accession>A0A425B3Y4</accession>
<feature type="region of interest" description="Disordered" evidence="1">
    <location>
        <begin position="757"/>
        <end position="778"/>
    </location>
</feature>
<feature type="transmembrane region" description="Helical" evidence="2">
    <location>
        <begin position="903"/>
        <end position="924"/>
    </location>
</feature>
<feature type="transmembrane region" description="Helical" evidence="2">
    <location>
        <begin position="321"/>
        <end position="342"/>
    </location>
</feature>
<dbReference type="EMBL" id="NVYQ01000028">
    <property type="protein sequence ID" value="RGB18688.1"/>
    <property type="molecule type" value="Genomic_DNA"/>
</dbReference>
<gene>
    <name evidence="4" type="ORF">CIJ84_02110</name>
    <name evidence="5" type="ORF">COH52_04840</name>
</gene>
<dbReference type="RefSeq" id="WP_014580678.1">
    <property type="nucleotide sequence ID" value="NZ_FERW01000005.1"/>
</dbReference>
<dbReference type="NCBIfam" id="TIGR02675">
    <property type="entry name" value="tape_meas_nterm"/>
    <property type="match status" value="1"/>
</dbReference>
<feature type="transmembrane region" description="Helical" evidence="2">
    <location>
        <begin position="348"/>
        <end position="367"/>
    </location>
</feature>
<comment type="caution">
    <text evidence="5">The sequence shown here is derived from an EMBL/GenBank/DDBJ whole genome shotgun (WGS) entry which is preliminary data.</text>
</comment>
<feature type="compositionally biased region" description="Basic and acidic residues" evidence="1">
    <location>
        <begin position="758"/>
        <end position="778"/>
    </location>
</feature>
<keyword evidence="2" id="KW-1133">Transmembrane helix</keyword>
<proteinExistence type="predicted"/>